<dbReference type="AlphaFoldDB" id="A0A4P6Q6W2"/>
<dbReference type="RefSeq" id="WP_131101289.1">
    <property type="nucleotide sequence ID" value="NZ_CP036455.1"/>
</dbReference>
<dbReference type="GO" id="GO:0030638">
    <property type="term" value="P:polyketide metabolic process"/>
    <property type="evidence" value="ECO:0007669"/>
    <property type="project" value="InterPro"/>
</dbReference>
<dbReference type="EMBL" id="CP036455">
    <property type="protein sequence ID" value="QBI56423.1"/>
    <property type="molecule type" value="Genomic_DNA"/>
</dbReference>
<dbReference type="SUPFAM" id="SSF54427">
    <property type="entry name" value="NTF2-like"/>
    <property type="match status" value="1"/>
</dbReference>
<name>A0A4P6Q6W2_9ACTN</name>
<keyword evidence="2" id="KW-1185">Reference proteome</keyword>
<evidence type="ECO:0000313" key="2">
    <source>
        <dbReference type="Proteomes" id="UP000292235"/>
    </source>
</evidence>
<gene>
    <name evidence="1" type="ORF">EKD16_23370</name>
</gene>
<proteinExistence type="predicted"/>
<dbReference type="OrthoDB" id="9810441at2"/>
<organism evidence="1 2">
    <name type="scientific">Streptomonospora litoralis</name>
    <dbReference type="NCBI Taxonomy" id="2498135"/>
    <lineage>
        <taxon>Bacteria</taxon>
        <taxon>Bacillati</taxon>
        <taxon>Actinomycetota</taxon>
        <taxon>Actinomycetes</taxon>
        <taxon>Streptosporangiales</taxon>
        <taxon>Nocardiopsidaceae</taxon>
        <taxon>Streptomonospora</taxon>
    </lineage>
</organism>
<sequence>MAVFDIHEFYRRYVEELNAHRFDGMDEFIHDEVTLNGEPGTRDDVIAVQQADIDAVPDFRWEVQEFLVDGDRAAVRAINTGTPVKEWLGVAPTGASFEIVEYAIYRIRDGRFVQMTALHDGSALERQLAG</sequence>
<dbReference type="Proteomes" id="UP000292235">
    <property type="component" value="Chromosome"/>
</dbReference>
<dbReference type="Pfam" id="PF07366">
    <property type="entry name" value="SnoaL"/>
    <property type="match status" value="1"/>
</dbReference>
<evidence type="ECO:0000313" key="1">
    <source>
        <dbReference type="EMBL" id="QBI56423.1"/>
    </source>
</evidence>
<dbReference type="Gene3D" id="3.10.450.50">
    <property type="match status" value="1"/>
</dbReference>
<dbReference type="InterPro" id="IPR032710">
    <property type="entry name" value="NTF2-like_dom_sf"/>
</dbReference>
<protein>
    <submittedName>
        <fullName evidence="1">SnoaL-like polyketide cyclase</fullName>
    </submittedName>
</protein>
<dbReference type="InterPro" id="IPR009959">
    <property type="entry name" value="Cyclase_SnoaL-like"/>
</dbReference>
<dbReference type="KEGG" id="strr:EKD16_23370"/>
<reference evidence="1 2" key="1">
    <citation type="submission" date="2019-02" db="EMBL/GenBank/DDBJ databases">
        <authorList>
            <person name="Khodamoradi S."/>
            <person name="Hahnke R.L."/>
            <person name="Kaempfer P."/>
            <person name="Schumann P."/>
            <person name="Rohde M."/>
            <person name="Steinert M."/>
            <person name="Luzhetskyy A."/>
            <person name="Wink J."/>
            <person name="Ruckert C."/>
        </authorList>
    </citation>
    <scope>NUCLEOTIDE SEQUENCE [LARGE SCALE GENOMIC DNA]</scope>
    <source>
        <strain evidence="1 2">M2</strain>
    </source>
</reference>
<accession>A0A4P6Q6W2</accession>